<dbReference type="HOGENOM" id="CLU_3250494_0_0_9"/>
<dbReference type="RefSeq" id="WP_006718824.1">
    <property type="nucleotide sequence ID" value="NZ_CP007032.1"/>
</dbReference>
<evidence type="ECO:0000313" key="1">
    <source>
        <dbReference type="EMBL" id="AHF08578.1"/>
    </source>
</evidence>
<name>W0EGD4_9FIRM</name>
<sequence>MKRYSKSMSMLAQGDDPEDREIRMIQNLLKKHGELLKKLADS</sequence>
<organism evidence="1 2">
    <name type="scientific">Desulfitobacterium metallireducens DSM 15288</name>
    <dbReference type="NCBI Taxonomy" id="871968"/>
    <lineage>
        <taxon>Bacteria</taxon>
        <taxon>Bacillati</taxon>
        <taxon>Bacillota</taxon>
        <taxon>Clostridia</taxon>
        <taxon>Eubacteriales</taxon>
        <taxon>Desulfitobacteriaceae</taxon>
        <taxon>Desulfitobacterium</taxon>
    </lineage>
</organism>
<evidence type="ECO:0000313" key="2">
    <source>
        <dbReference type="Proteomes" id="UP000010847"/>
    </source>
</evidence>
<dbReference type="KEGG" id="dmt:DESME_08980"/>
<reference evidence="1 2" key="1">
    <citation type="submission" date="2013-12" db="EMBL/GenBank/DDBJ databases">
        <authorList>
            <consortium name="DOE Joint Genome Institute"/>
            <person name="Smidt H."/>
            <person name="Huntemann M."/>
            <person name="Han J."/>
            <person name="Chen A."/>
            <person name="Kyrpides N."/>
            <person name="Mavromatis K."/>
            <person name="Markowitz V."/>
            <person name="Palaniappan K."/>
            <person name="Ivanova N."/>
            <person name="Schaumberg A."/>
            <person name="Pati A."/>
            <person name="Liolios K."/>
            <person name="Nordberg H.P."/>
            <person name="Cantor M.N."/>
            <person name="Hua S.X."/>
            <person name="Woyke T."/>
        </authorList>
    </citation>
    <scope>NUCLEOTIDE SEQUENCE [LARGE SCALE GENOMIC DNA]</scope>
    <source>
        <strain evidence="2">DSM 15288</strain>
    </source>
</reference>
<gene>
    <name evidence="1" type="ORF">DESME_08980</name>
</gene>
<proteinExistence type="predicted"/>
<dbReference type="Proteomes" id="UP000010847">
    <property type="component" value="Chromosome"/>
</dbReference>
<protein>
    <submittedName>
        <fullName evidence="1">Uncharacterized protein</fullName>
    </submittedName>
</protein>
<dbReference type="EMBL" id="CP007032">
    <property type="protein sequence ID" value="AHF08578.1"/>
    <property type="molecule type" value="Genomic_DNA"/>
</dbReference>
<keyword evidence="2" id="KW-1185">Reference proteome</keyword>
<dbReference type="AlphaFoldDB" id="W0EGD4"/>
<dbReference type="STRING" id="871968.DESME_08980"/>
<accession>W0EGD4</accession>